<organism evidence="2 3">
    <name type="scientific">Dictyobacter alpinus</name>
    <dbReference type="NCBI Taxonomy" id="2014873"/>
    <lineage>
        <taxon>Bacteria</taxon>
        <taxon>Bacillati</taxon>
        <taxon>Chloroflexota</taxon>
        <taxon>Ktedonobacteria</taxon>
        <taxon>Ktedonobacterales</taxon>
        <taxon>Dictyobacteraceae</taxon>
        <taxon>Dictyobacter</taxon>
    </lineage>
</organism>
<feature type="domain" description="KANL3/Tex30 alpha/beta hydrolase-like" evidence="1">
    <location>
        <begin position="45"/>
        <end position="196"/>
    </location>
</feature>
<dbReference type="Gene3D" id="3.40.50.1820">
    <property type="entry name" value="alpha/beta hydrolase"/>
    <property type="match status" value="1"/>
</dbReference>
<gene>
    <name evidence="2" type="ORF">KDA_21210</name>
</gene>
<keyword evidence="3" id="KW-1185">Reference proteome</keyword>
<dbReference type="InterPro" id="IPR046879">
    <property type="entry name" value="KANL3/Tex30_Abhydrolase"/>
</dbReference>
<comment type="caution">
    <text evidence="2">The sequence shown here is derived from an EMBL/GenBank/DDBJ whole genome shotgun (WGS) entry which is preliminary data.</text>
</comment>
<dbReference type="InterPro" id="IPR029058">
    <property type="entry name" value="AB_hydrolase_fold"/>
</dbReference>
<proteinExistence type="predicted"/>
<accession>A0A402B5M7</accession>
<reference evidence="3" key="1">
    <citation type="submission" date="2018-12" db="EMBL/GenBank/DDBJ databases">
        <title>Tengunoibacter tsumagoiensis gen. nov., sp. nov., Dictyobacter kobayashii sp. nov., D. alpinus sp. nov., and D. joshuensis sp. nov. and description of Dictyobacteraceae fam. nov. within the order Ktedonobacterales isolated from Tengu-no-mugimeshi.</title>
        <authorList>
            <person name="Wang C.M."/>
            <person name="Zheng Y."/>
            <person name="Sakai Y."/>
            <person name="Toyoda A."/>
            <person name="Minakuchi Y."/>
            <person name="Abe K."/>
            <person name="Yokota A."/>
            <person name="Yabe S."/>
        </authorList>
    </citation>
    <scope>NUCLEOTIDE SEQUENCE [LARGE SCALE GENOMIC DNA]</scope>
    <source>
        <strain evidence="3">Uno16</strain>
    </source>
</reference>
<protein>
    <submittedName>
        <fullName evidence="2">Alpha/beta hydrolase</fullName>
    </submittedName>
</protein>
<evidence type="ECO:0000313" key="2">
    <source>
        <dbReference type="EMBL" id="GCE26637.1"/>
    </source>
</evidence>
<dbReference type="AlphaFoldDB" id="A0A402B5M7"/>
<dbReference type="Pfam" id="PF20408">
    <property type="entry name" value="Abhydrolase_11"/>
    <property type="match status" value="1"/>
</dbReference>
<dbReference type="Proteomes" id="UP000287171">
    <property type="component" value="Unassembled WGS sequence"/>
</dbReference>
<dbReference type="GO" id="GO:0016787">
    <property type="term" value="F:hydrolase activity"/>
    <property type="evidence" value="ECO:0007669"/>
    <property type="project" value="UniProtKB-KW"/>
</dbReference>
<dbReference type="SUPFAM" id="SSF53474">
    <property type="entry name" value="alpha/beta-Hydrolases"/>
    <property type="match status" value="1"/>
</dbReference>
<sequence>MASNQLLHVNVPTPTGHLEGILKPEAEGVVPDFVSVICHPHPLGGGTMHNKVVFKVAQALQMVDVPALRFNFRGVGHSSGSYDEGRGEMDDVRYALDFMSHRYPGVPAIIAGFSFGSYVGLRVACADDRVHAMIGLGVPARMFNSGETLAQCHKPKLFVHGTADELAPYNLATEWFEHVSAPKRLITLQGADHFFKDYLPEIQTLVADFARSLTLPQSIES</sequence>
<dbReference type="OrthoDB" id="9780269at2"/>
<dbReference type="PANTHER" id="PTHR42103:SF2">
    <property type="entry name" value="AB HYDROLASE-1 DOMAIN-CONTAINING PROTEIN"/>
    <property type="match status" value="1"/>
</dbReference>
<dbReference type="RefSeq" id="WP_126627065.1">
    <property type="nucleotide sequence ID" value="NZ_BIFT01000001.1"/>
</dbReference>
<evidence type="ECO:0000259" key="1">
    <source>
        <dbReference type="Pfam" id="PF20408"/>
    </source>
</evidence>
<keyword evidence="2" id="KW-0378">Hydrolase</keyword>
<dbReference type="PANTHER" id="PTHR42103">
    <property type="entry name" value="ALPHA/BETA-HYDROLASES SUPERFAMILY PROTEIN"/>
    <property type="match status" value="1"/>
</dbReference>
<evidence type="ECO:0000313" key="3">
    <source>
        <dbReference type="Proteomes" id="UP000287171"/>
    </source>
</evidence>
<name>A0A402B5M7_9CHLR</name>
<dbReference type="EMBL" id="BIFT01000001">
    <property type="protein sequence ID" value="GCE26637.1"/>
    <property type="molecule type" value="Genomic_DNA"/>
</dbReference>